<organism evidence="2 3">
    <name type="scientific">Endozoicomonas lisbonensis</name>
    <dbReference type="NCBI Taxonomy" id="3120522"/>
    <lineage>
        <taxon>Bacteria</taxon>
        <taxon>Pseudomonadati</taxon>
        <taxon>Pseudomonadota</taxon>
        <taxon>Gammaproteobacteria</taxon>
        <taxon>Oceanospirillales</taxon>
        <taxon>Endozoicomonadaceae</taxon>
        <taxon>Endozoicomonas</taxon>
    </lineage>
</organism>
<reference evidence="2 3" key="1">
    <citation type="submission" date="2024-06" db="EMBL/GenBank/DDBJ databases">
        <title>Genomic Encyclopedia of Type Strains, Phase V (KMG-V): Genome sequencing to study the core and pangenomes of soil and plant-associated prokaryotes.</title>
        <authorList>
            <person name="Whitman W."/>
        </authorList>
    </citation>
    <scope>NUCLEOTIDE SEQUENCE [LARGE SCALE GENOMIC DNA]</scope>
    <source>
        <strain evidence="2 3">NE40</strain>
    </source>
</reference>
<feature type="chain" id="PRO_5046003877" description="Imelysin-like domain-containing protein" evidence="1">
    <location>
        <begin position="32"/>
        <end position="223"/>
    </location>
</feature>
<gene>
    <name evidence="2" type="ORF">V5J35_000758</name>
</gene>
<feature type="signal peptide" evidence="1">
    <location>
        <begin position="1"/>
        <end position="31"/>
    </location>
</feature>
<dbReference type="RefSeq" id="WP_354009981.1">
    <property type="nucleotide sequence ID" value="NZ_JBEWTA010000001.1"/>
</dbReference>
<evidence type="ECO:0000313" key="3">
    <source>
        <dbReference type="Proteomes" id="UP001549366"/>
    </source>
</evidence>
<keyword evidence="3" id="KW-1185">Reference proteome</keyword>
<protein>
    <recommendedName>
        <fullName evidence="4">Imelysin-like domain-containing protein</fullName>
    </recommendedName>
</protein>
<proteinExistence type="predicted"/>
<dbReference type="Proteomes" id="UP001549366">
    <property type="component" value="Unassembled WGS sequence"/>
</dbReference>
<dbReference type="EMBL" id="JBEWTB010000002">
    <property type="protein sequence ID" value="MET4755566.1"/>
    <property type="molecule type" value="Genomic_DNA"/>
</dbReference>
<accession>A0ABV2SEC4</accession>
<evidence type="ECO:0000313" key="2">
    <source>
        <dbReference type="EMBL" id="MET4755566.1"/>
    </source>
</evidence>
<sequence>MKVFSRAFAAIFTTTSSLSLILLLSAFTVVANENEDEDIATLYHRLITVEFPALDKAIQSVLSDTPLEQSVRHLNKVTIDVYKDWHGRFPSIQNTPLPEVAKITHKTISPEGFELLLKHEVLPYAPDDWNQSDNHLVVSRFLYLLGIAISKNSQLEPVKKGLREFFNCDKDHCSEFAKAKVRSQNDHDNSLYLKFYTECLSTPSSSVQQLTELCQALSRKLVF</sequence>
<name>A0ABV2SEC4_9GAMM</name>
<comment type="caution">
    <text evidence="2">The sequence shown here is derived from an EMBL/GenBank/DDBJ whole genome shotgun (WGS) entry which is preliminary data.</text>
</comment>
<evidence type="ECO:0000256" key="1">
    <source>
        <dbReference type="SAM" id="SignalP"/>
    </source>
</evidence>
<keyword evidence="1" id="KW-0732">Signal</keyword>
<evidence type="ECO:0008006" key="4">
    <source>
        <dbReference type="Google" id="ProtNLM"/>
    </source>
</evidence>